<dbReference type="GO" id="GO:0004622">
    <property type="term" value="F:phosphatidylcholine lysophospholipase activity"/>
    <property type="evidence" value="ECO:0007669"/>
    <property type="project" value="TreeGrafter"/>
</dbReference>
<dbReference type="AlphaFoldDB" id="A0A6L5YP47"/>
<dbReference type="InterPro" id="IPR013830">
    <property type="entry name" value="SGNH_hydro"/>
</dbReference>
<dbReference type="InterPro" id="IPR036514">
    <property type="entry name" value="SGNH_hydro_sf"/>
</dbReference>
<dbReference type="PANTHER" id="PTHR30383:SF5">
    <property type="entry name" value="SGNH HYDROLASE-TYPE ESTERASE DOMAIN-CONTAINING PROTEIN"/>
    <property type="match status" value="1"/>
</dbReference>
<dbReference type="PANTHER" id="PTHR30383">
    <property type="entry name" value="THIOESTERASE 1/PROTEASE 1/LYSOPHOSPHOLIPASE L1"/>
    <property type="match status" value="1"/>
</dbReference>
<reference evidence="2 3" key="1">
    <citation type="submission" date="2019-08" db="EMBL/GenBank/DDBJ databases">
        <title>In-depth cultivation of the pig gut microbiome towards novel bacterial diversity and tailored functional studies.</title>
        <authorList>
            <person name="Wylensek D."/>
            <person name="Hitch T.C.A."/>
            <person name="Clavel T."/>
        </authorList>
    </citation>
    <scope>NUCLEOTIDE SEQUENCE [LARGE SCALE GENOMIC DNA]</scope>
    <source>
        <strain evidence="2 3">MUC/MUC-530-WT-4D</strain>
    </source>
</reference>
<name>A0A6L5YP47_9FIRM</name>
<gene>
    <name evidence="2" type="ORF">FYJ75_03815</name>
</gene>
<comment type="caution">
    <text evidence="2">The sequence shown here is derived from an EMBL/GenBank/DDBJ whole genome shotgun (WGS) entry which is preliminary data.</text>
</comment>
<keyword evidence="3" id="KW-1185">Reference proteome</keyword>
<proteinExistence type="predicted"/>
<dbReference type="InterPro" id="IPR051532">
    <property type="entry name" value="Ester_Hydrolysis_Enzymes"/>
</dbReference>
<evidence type="ECO:0000313" key="3">
    <source>
        <dbReference type="Proteomes" id="UP000474024"/>
    </source>
</evidence>
<sequence length="206" mass="22583">MNILCFGDSNTYGYKPDGSGRFDADTRWTGILQKKLGHEHPIIAEGLCGRTTVFQDELREGRRGLDTIGITVEMHNPVDLLVIMLGTNDCKSRYGASAGTIARGLDQVIEKAKKNASQPFRLLLISPIHLGHGVGESGFDPEFNTSSEIVSRELSAEYEKIARKHQAEFLDASAYALPSVTDREHLDEAGHAALAEAIYKKIVLLS</sequence>
<dbReference type="Proteomes" id="UP000474024">
    <property type="component" value="Unassembled WGS sequence"/>
</dbReference>
<accession>A0A6L5YP47</accession>
<dbReference type="EMBL" id="VUNI01000004">
    <property type="protein sequence ID" value="MST74165.1"/>
    <property type="molecule type" value="Genomic_DNA"/>
</dbReference>
<dbReference type="RefSeq" id="WP_154429023.1">
    <property type="nucleotide sequence ID" value="NZ_VUNI01000004.1"/>
</dbReference>
<dbReference type="Pfam" id="PF13472">
    <property type="entry name" value="Lipase_GDSL_2"/>
    <property type="match status" value="1"/>
</dbReference>
<feature type="domain" description="SGNH hydrolase-type esterase" evidence="1">
    <location>
        <begin position="5"/>
        <end position="193"/>
    </location>
</feature>
<organism evidence="2 3">
    <name type="scientific">Roseburia porci</name>
    <dbReference type="NCBI Taxonomy" id="2605790"/>
    <lineage>
        <taxon>Bacteria</taxon>
        <taxon>Bacillati</taxon>
        <taxon>Bacillota</taxon>
        <taxon>Clostridia</taxon>
        <taxon>Lachnospirales</taxon>
        <taxon>Lachnospiraceae</taxon>
        <taxon>Roseburia</taxon>
    </lineage>
</organism>
<evidence type="ECO:0000259" key="1">
    <source>
        <dbReference type="Pfam" id="PF13472"/>
    </source>
</evidence>
<protein>
    <submittedName>
        <fullName evidence="2">Arylesterase</fullName>
    </submittedName>
</protein>
<dbReference type="Gene3D" id="3.40.50.1110">
    <property type="entry name" value="SGNH hydrolase"/>
    <property type="match status" value="1"/>
</dbReference>
<evidence type="ECO:0000313" key="2">
    <source>
        <dbReference type="EMBL" id="MST74165.1"/>
    </source>
</evidence>
<dbReference type="SUPFAM" id="SSF52266">
    <property type="entry name" value="SGNH hydrolase"/>
    <property type="match status" value="1"/>
</dbReference>